<name>A0ABC8UP74_9AQUA</name>
<organism evidence="2 3">
    <name type="scientific">Ilex paraguariensis</name>
    <name type="common">yerba mate</name>
    <dbReference type="NCBI Taxonomy" id="185542"/>
    <lineage>
        <taxon>Eukaryota</taxon>
        <taxon>Viridiplantae</taxon>
        <taxon>Streptophyta</taxon>
        <taxon>Embryophyta</taxon>
        <taxon>Tracheophyta</taxon>
        <taxon>Spermatophyta</taxon>
        <taxon>Magnoliopsida</taxon>
        <taxon>eudicotyledons</taxon>
        <taxon>Gunneridae</taxon>
        <taxon>Pentapetalae</taxon>
        <taxon>asterids</taxon>
        <taxon>campanulids</taxon>
        <taxon>Aquifoliales</taxon>
        <taxon>Aquifoliaceae</taxon>
        <taxon>Ilex</taxon>
    </lineage>
</organism>
<dbReference type="AlphaFoldDB" id="A0ABC8UP74"/>
<sequence>SKERESEINEEKEREPSDDLLSRFMGSTSNLGFLDQDEKRKFLRDIVISFILA</sequence>
<protein>
    <submittedName>
        <fullName evidence="2">Uncharacterized protein</fullName>
    </submittedName>
</protein>
<dbReference type="EMBL" id="CAUOFW020008462">
    <property type="protein sequence ID" value="CAK9182870.1"/>
    <property type="molecule type" value="Genomic_DNA"/>
</dbReference>
<evidence type="ECO:0000313" key="3">
    <source>
        <dbReference type="Proteomes" id="UP001642360"/>
    </source>
</evidence>
<reference evidence="2 3" key="1">
    <citation type="submission" date="2024-02" db="EMBL/GenBank/DDBJ databases">
        <authorList>
            <person name="Vignale AGUSTIN F."/>
            <person name="Sosa J E."/>
            <person name="Modenutti C."/>
        </authorList>
    </citation>
    <scope>NUCLEOTIDE SEQUENCE [LARGE SCALE GENOMIC DNA]</scope>
</reference>
<proteinExistence type="predicted"/>
<feature type="region of interest" description="Disordered" evidence="1">
    <location>
        <begin position="1"/>
        <end position="21"/>
    </location>
</feature>
<dbReference type="Proteomes" id="UP001642360">
    <property type="component" value="Unassembled WGS sequence"/>
</dbReference>
<evidence type="ECO:0000256" key="1">
    <source>
        <dbReference type="SAM" id="MobiDB-lite"/>
    </source>
</evidence>
<comment type="caution">
    <text evidence="2">The sequence shown here is derived from an EMBL/GenBank/DDBJ whole genome shotgun (WGS) entry which is preliminary data.</text>
</comment>
<feature type="non-terminal residue" evidence="2">
    <location>
        <position position="53"/>
    </location>
</feature>
<feature type="non-terminal residue" evidence="2">
    <location>
        <position position="1"/>
    </location>
</feature>
<keyword evidence="3" id="KW-1185">Reference proteome</keyword>
<evidence type="ECO:0000313" key="2">
    <source>
        <dbReference type="EMBL" id="CAK9182870.1"/>
    </source>
</evidence>
<accession>A0ABC8UP74</accession>
<gene>
    <name evidence="2" type="ORF">ILEXP_LOCUS53094</name>
</gene>